<gene>
    <name evidence="2" type="ORF">PPYR_03924</name>
</gene>
<protein>
    <recommendedName>
        <fullName evidence="1">Helicase ATP-binding domain-containing protein</fullName>
    </recommendedName>
</protein>
<evidence type="ECO:0000313" key="2">
    <source>
        <dbReference type="EMBL" id="KAB0801738.1"/>
    </source>
</evidence>
<dbReference type="InterPro" id="IPR038718">
    <property type="entry name" value="SNF2-like_sf"/>
</dbReference>
<dbReference type="Pfam" id="PF00176">
    <property type="entry name" value="SNF2-rel_dom"/>
    <property type="match status" value="1"/>
</dbReference>
<accession>A0A5N4AWW7</accession>
<keyword evidence="3" id="KW-1185">Reference proteome</keyword>
<comment type="caution">
    <text evidence="2">The sequence shown here is derived from an EMBL/GenBank/DDBJ whole genome shotgun (WGS) entry which is preliminary data.</text>
</comment>
<organism evidence="2 3">
    <name type="scientific">Photinus pyralis</name>
    <name type="common">Common eastern firefly</name>
    <name type="synonym">Lampyris pyralis</name>
    <dbReference type="NCBI Taxonomy" id="7054"/>
    <lineage>
        <taxon>Eukaryota</taxon>
        <taxon>Metazoa</taxon>
        <taxon>Ecdysozoa</taxon>
        <taxon>Arthropoda</taxon>
        <taxon>Hexapoda</taxon>
        <taxon>Insecta</taxon>
        <taxon>Pterygota</taxon>
        <taxon>Neoptera</taxon>
        <taxon>Endopterygota</taxon>
        <taxon>Coleoptera</taxon>
        <taxon>Polyphaga</taxon>
        <taxon>Elateriformia</taxon>
        <taxon>Elateroidea</taxon>
        <taxon>Lampyridae</taxon>
        <taxon>Lampyrinae</taxon>
        <taxon>Photinus</taxon>
    </lineage>
</organism>
<dbReference type="Gene3D" id="3.40.50.10810">
    <property type="entry name" value="Tandem AAA-ATPase domain"/>
    <property type="match status" value="1"/>
</dbReference>
<feature type="domain" description="Helicase ATP-binding" evidence="1">
    <location>
        <begin position="77"/>
        <end position="142"/>
    </location>
</feature>
<name>A0A5N4AWW7_PHOPY</name>
<dbReference type="InterPro" id="IPR027417">
    <property type="entry name" value="P-loop_NTPase"/>
</dbReference>
<dbReference type="PROSITE" id="PS51192">
    <property type="entry name" value="HELICASE_ATP_BIND_1"/>
    <property type="match status" value="1"/>
</dbReference>
<dbReference type="PANTHER" id="PTHR10799">
    <property type="entry name" value="SNF2/RAD54 HELICASE FAMILY"/>
    <property type="match status" value="1"/>
</dbReference>
<sequence>MAQANDPSKRFLHLLKQTEILTQRMVIKPNKPPDVINTKSAKDKGHVNTKIHFDSTPYYIQNGQMRDYQIHGLNWMISLYENGVNGILADEMGLGKTLQTISMLGFMKHYKKISGPFLIIVPKSTLINWTNEIQKWCSSLKA</sequence>
<dbReference type="InterPro" id="IPR014001">
    <property type="entry name" value="Helicase_ATP-bd"/>
</dbReference>
<dbReference type="SUPFAM" id="SSF52540">
    <property type="entry name" value="P-loop containing nucleoside triphosphate hydrolases"/>
    <property type="match status" value="1"/>
</dbReference>
<feature type="non-terminal residue" evidence="2">
    <location>
        <position position="142"/>
    </location>
</feature>
<evidence type="ECO:0000313" key="3">
    <source>
        <dbReference type="Proteomes" id="UP000327044"/>
    </source>
</evidence>
<reference evidence="2 3" key="1">
    <citation type="journal article" date="2018" name="Elife">
        <title>Firefly genomes illuminate parallel origins of bioluminescence in beetles.</title>
        <authorList>
            <person name="Fallon T.R."/>
            <person name="Lower S.E."/>
            <person name="Chang C.H."/>
            <person name="Bessho-Uehara M."/>
            <person name="Martin G.J."/>
            <person name="Bewick A.J."/>
            <person name="Behringer M."/>
            <person name="Debat H.J."/>
            <person name="Wong I."/>
            <person name="Day J.C."/>
            <person name="Suvorov A."/>
            <person name="Silva C.J."/>
            <person name="Stanger-Hall K.F."/>
            <person name="Hall D.W."/>
            <person name="Schmitz R.J."/>
            <person name="Nelson D.R."/>
            <person name="Lewis S.M."/>
            <person name="Shigenobu S."/>
            <person name="Bybee S.M."/>
            <person name="Larracuente A.M."/>
            <person name="Oba Y."/>
            <person name="Weng J.K."/>
        </authorList>
    </citation>
    <scope>NUCLEOTIDE SEQUENCE [LARGE SCALE GENOMIC DNA]</scope>
    <source>
        <strain evidence="2">1611_PpyrPB1</strain>
        <tissue evidence="2">Whole body</tissue>
    </source>
</reference>
<evidence type="ECO:0000259" key="1">
    <source>
        <dbReference type="PROSITE" id="PS51192"/>
    </source>
</evidence>
<dbReference type="EMBL" id="VVIM01000002">
    <property type="protein sequence ID" value="KAB0801738.1"/>
    <property type="molecule type" value="Genomic_DNA"/>
</dbReference>
<proteinExistence type="predicted"/>
<dbReference type="Proteomes" id="UP000327044">
    <property type="component" value="Unassembled WGS sequence"/>
</dbReference>
<dbReference type="InterPro" id="IPR000330">
    <property type="entry name" value="SNF2_N"/>
</dbReference>
<dbReference type="GO" id="GO:0005524">
    <property type="term" value="F:ATP binding"/>
    <property type="evidence" value="ECO:0007669"/>
    <property type="project" value="InterPro"/>
</dbReference>
<dbReference type="InParanoid" id="A0A5N4AWW7"/>
<dbReference type="AlphaFoldDB" id="A0A5N4AWW7"/>